<evidence type="ECO:0000256" key="3">
    <source>
        <dbReference type="ARBA" id="ARBA00023100"/>
    </source>
</evidence>
<dbReference type="InterPro" id="IPR036162">
    <property type="entry name" value="Resolvase-like_N_sf"/>
</dbReference>
<keyword evidence="4" id="KW-0238">DNA-binding</keyword>
<evidence type="ECO:0000256" key="4">
    <source>
        <dbReference type="ARBA" id="ARBA00023125"/>
    </source>
</evidence>
<dbReference type="InterPro" id="IPR006119">
    <property type="entry name" value="Resolv_N"/>
</dbReference>
<feature type="active site" description="O-(5'-phospho-DNA)-serine intermediate" evidence="6">
    <location>
        <position position="9"/>
    </location>
</feature>
<dbReference type="GO" id="GO:0000150">
    <property type="term" value="F:DNA strand exchange activity"/>
    <property type="evidence" value="ECO:0007669"/>
    <property type="project" value="UniProtKB-KW"/>
</dbReference>
<dbReference type="SMART" id="SM00857">
    <property type="entry name" value="Resolvase"/>
    <property type="match status" value="1"/>
</dbReference>
<evidence type="ECO:0000313" key="8">
    <source>
        <dbReference type="EMBL" id="RTR36474.1"/>
    </source>
</evidence>
<gene>
    <name evidence="8" type="ORF">EKG38_24055</name>
</gene>
<keyword evidence="9" id="KW-1185">Reference proteome</keyword>
<dbReference type="PANTHER" id="PTHR30461">
    <property type="entry name" value="DNA-INVERTASE FROM LAMBDOID PROPHAGE"/>
    <property type="match status" value="1"/>
</dbReference>
<keyword evidence="5" id="KW-0233">DNA recombination</keyword>
<dbReference type="Pfam" id="PF00239">
    <property type="entry name" value="Resolvase"/>
    <property type="match status" value="1"/>
</dbReference>
<dbReference type="Proteomes" id="UP000267448">
    <property type="component" value="Unassembled WGS sequence"/>
</dbReference>
<proteinExistence type="inferred from homology"/>
<sequence>MLIAYARCSTQNQNLDAQLEQLKHCDKIFKEKLSGGKGDRPELQRAIDYLREGDSLVITKLDRLARSLTDLHKLVATIEEKGATLNVLNQAIDTSTSSGKLMFSMLGAFAEFEKDLINERVQEGLDRAKANGVKFGKPRRIQDKERKRIVELVDDEQSTLTKQEIGDMMGCSRNQVYKIYREEKALVK</sequence>
<dbReference type="Gene3D" id="3.40.50.1390">
    <property type="entry name" value="Resolvase, N-terminal catalytic domain"/>
    <property type="match status" value="1"/>
</dbReference>
<comment type="caution">
    <text evidence="8">The sequence shown here is derived from an EMBL/GenBank/DDBJ whole genome shotgun (WGS) entry which is preliminary data.</text>
</comment>
<dbReference type="GO" id="GO:0015074">
    <property type="term" value="P:DNA integration"/>
    <property type="evidence" value="ECO:0007669"/>
    <property type="project" value="UniProtKB-KW"/>
</dbReference>
<dbReference type="FunFam" id="3.40.50.1390:FF:000001">
    <property type="entry name" value="DNA recombinase"/>
    <property type="match status" value="1"/>
</dbReference>
<accession>A0A431WMR2</accession>
<dbReference type="CDD" id="cd03768">
    <property type="entry name" value="SR_ResInv"/>
    <property type="match status" value="1"/>
</dbReference>
<comment type="similarity">
    <text evidence="1">Belongs to the site-specific recombinase resolvase family.</text>
</comment>
<evidence type="ECO:0000256" key="2">
    <source>
        <dbReference type="ARBA" id="ARBA00022908"/>
    </source>
</evidence>
<name>A0A431WMR2_9GAMM</name>
<keyword evidence="3" id="KW-0230">DNA invertase</keyword>
<reference evidence="8 9" key="1">
    <citation type="submission" date="2018-12" db="EMBL/GenBank/DDBJ databases">
        <authorList>
            <person name="Yu L."/>
        </authorList>
    </citation>
    <scope>NUCLEOTIDE SEQUENCE [LARGE SCALE GENOMIC DNA]</scope>
    <source>
        <strain evidence="8 9">HAW-EB2</strain>
    </source>
</reference>
<evidence type="ECO:0000313" key="9">
    <source>
        <dbReference type="Proteomes" id="UP000267448"/>
    </source>
</evidence>
<dbReference type="PROSITE" id="PS00398">
    <property type="entry name" value="RECOMBINASES_2"/>
    <property type="match status" value="1"/>
</dbReference>
<dbReference type="RefSeq" id="WP_126523420.1">
    <property type="nucleotide sequence ID" value="NZ_RXNU01000025.1"/>
</dbReference>
<feature type="domain" description="Resolvase/invertase-type recombinase catalytic" evidence="7">
    <location>
        <begin position="1"/>
        <end position="132"/>
    </location>
</feature>
<dbReference type="InterPro" id="IPR050639">
    <property type="entry name" value="SSR_resolvase"/>
</dbReference>
<protein>
    <submittedName>
        <fullName evidence="8">Recombinase family protein</fullName>
    </submittedName>
</protein>
<evidence type="ECO:0000256" key="6">
    <source>
        <dbReference type="PIRSR" id="PIRSR606118-50"/>
    </source>
</evidence>
<dbReference type="EMBL" id="RXNU01000025">
    <property type="protein sequence ID" value="RTR36474.1"/>
    <property type="molecule type" value="Genomic_DNA"/>
</dbReference>
<dbReference type="SUPFAM" id="SSF53041">
    <property type="entry name" value="Resolvase-like"/>
    <property type="match status" value="1"/>
</dbReference>
<dbReference type="GO" id="GO:0003677">
    <property type="term" value="F:DNA binding"/>
    <property type="evidence" value="ECO:0007669"/>
    <property type="project" value="UniProtKB-KW"/>
</dbReference>
<dbReference type="PANTHER" id="PTHR30461:SF26">
    <property type="entry name" value="RESOLVASE HOMOLOG YNEB"/>
    <property type="match status" value="1"/>
</dbReference>
<dbReference type="AlphaFoldDB" id="A0A431WMR2"/>
<dbReference type="InterPro" id="IPR006118">
    <property type="entry name" value="Recombinase_CS"/>
</dbReference>
<dbReference type="PROSITE" id="PS51736">
    <property type="entry name" value="RECOMBINASES_3"/>
    <property type="match status" value="1"/>
</dbReference>
<evidence type="ECO:0000259" key="7">
    <source>
        <dbReference type="PROSITE" id="PS51736"/>
    </source>
</evidence>
<organism evidence="8 9">
    <name type="scientific">Shewanella canadensis</name>
    <dbReference type="NCBI Taxonomy" id="271096"/>
    <lineage>
        <taxon>Bacteria</taxon>
        <taxon>Pseudomonadati</taxon>
        <taxon>Pseudomonadota</taxon>
        <taxon>Gammaproteobacteria</taxon>
        <taxon>Alteromonadales</taxon>
        <taxon>Shewanellaceae</taxon>
        <taxon>Shewanella</taxon>
    </lineage>
</organism>
<keyword evidence="2" id="KW-0229">DNA integration</keyword>
<evidence type="ECO:0000256" key="1">
    <source>
        <dbReference type="ARBA" id="ARBA00009913"/>
    </source>
</evidence>
<dbReference type="OrthoDB" id="9786476at2"/>
<evidence type="ECO:0000256" key="5">
    <source>
        <dbReference type="ARBA" id="ARBA00023172"/>
    </source>
</evidence>